<keyword evidence="2" id="KW-0472">Membrane</keyword>
<accession>A0AAV3UJZ6</accession>
<comment type="caution">
    <text evidence="3">The sequence shown here is derived from an EMBL/GenBank/DDBJ whole genome shotgun (WGS) entry which is preliminary data.</text>
</comment>
<evidence type="ECO:0000256" key="2">
    <source>
        <dbReference type="SAM" id="Phobius"/>
    </source>
</evidence>
<feature type="transmembrane region" description="Helical" evidence="2">
    <location>
        <begin position="12"/>
        <end position="45"/>
    </location>
</feature>
<reference evidence="3 4" key="1">
    <citation type="journal article" date="2019" name="Int. J. Syst. Evol. Microbiol.">
        <title>The Global Catalogue of Microorganisms (GCM) 10K type strain sequencing project: providing services to taxonomists for standard genome sequencing and annotation.</title>
        <authorList>
            <consortium name="The Broad Institute Genomics Platform"/>
            <consortium name="The Broad Institute Genome Sequencing Center for Infectious Disease"/>
            <person name="Wu L."/>
            <person name="Ma J."/>
        </authorList>
    </citation>
    <scope>NUCLEOTIDE SEQUENCE [LARGE SCALE GENOMIC DNA]</scope>
    <source>
        <strain evidence="3 4">JCM 17504</strain>
    </source>
</reference>
<protein>
    <recommendedName>
        <fullName evidence="5">Glutamate/valine-rich protein</fullName>
    </recommendedName>
</protein>
<keyword evidence="2" id="KW-1133">Transmembrane helix</keyword>
<evidence type="ECO:0000313" key="4">
    <source>
        <dbReference type="Proteomes" id="UP001501729"/>
    </source>
</evidence>
<gene>
    <name evidence="3" type="ORF">GCM10025751_32880</name>
</gene>
<sequence length="169" mass="18358">MNPNRVDSLIDLTYGLLIAVSVGLIVIAGTAVGLAFGFGVLVSYVLHVVWKMARFDPNWMTTAVKETVEETVNETVGETVDETVEETVEKTVEEQVGETVERTVDEKVGETIEETVGETVEKTVGETVEKTVEEKVGETMETTLEEQRAAESANGETGEAAEDGETEDR</sequence>
<dbReference type="AlphaFoldDB" id="A0AAV3UJZ6"/>
<keyword evidence="4" id="KW-1185">Reference proteome</keyword>
<dbReference type="RefSeq" id="WP_227778544.1">
    <property type="nucleotide sequence ID" value="NZ_BAABKX010000013.1"/>
</dbReference>
<name>A0AAV3UJZ6_9EURY</name>
<dbReference type="EMBL" id="BAABKX010000013">
    <property type="protein sequence ID" value="GAA5054402.1"/>
    <property type="molecule type" value="Genomic_DNA"/>
</dbReference>
<keyword evidence="2" id="KW-0812">Transmembrane</keyword>
<feature type="compositionally biased region" description="Acidic residues" evidence="1">
    <location>
        <begin position="159"/>
        <end position="169"/>
    </location>
</feature>
<proteinExistence type="predicted"/>
<dbReference type="GeneID" id="68616667"/>
<evidence type="ECO:0008006" key="5">
    <source>
        <dbReference type="Google" id="ProtNLM"/>
    </source>
</evidence>
<evidence type="ECO:0000256" key="1">
    <source>
        <dbReference type="SAM" id="MobiDB-lite"/>
    </source>
</evidence>
<feature type="region of interest" description="Disordered" evidence="1">
    <location>
        <begin position="135"/>
        <end position="169"/>
    </location>
</feature>
<dbReference type="SUPFAM" id="SSF69349">
    <property type="entry name" value="Phage fibre proteins"/>
    <property type="match status" value="1"/>
</dbReference>
<evidence type="ECO:0000313" key="3">
    <source>
        <dbReference type="EMBL" id="GAA5054402.1"/>
    </source>
</evidence>
<dbReference type="Proteomes" id="UP001501729">
    <property type="component" value="Unassembled WGS sequence"/>
</dbReference>
<organism evidence="3 4">
    <name type="scientific">Haladaptatus pallidirubidus</name>
    <dbReference type="NCBI Taxonomy" id="1008152"/>
    <lineage>
        <taxon>Archaea</taxon>
        <taxon>Methanobacteriati</taxon>
        <taxon>Methanobacteriota</taxon>
        <taxon>Stenosarchaea group</taxon>
        <taxon>Halobacteria</taxon>
        <taxon>Halobacteriales</taxon>
        <taxon>Haladaptataceae</taxon>
        <taxon>Haladaptatus</taxon>
    </lineage>
</organism>